<dbReference type="PANTHER" id="PTHR43289:SF34">
    <property type="entry name" value="SERINE_THREONINE-PROTEIN KINASE YBDM-RELATED"/>
    <property type="match status" value="1"/>
</dbReference>
<feature type="region of interest" description="Disordered" evidence="5">
    <location>
        <begin position="275"/>
        <end position="394"/>
    </location>
</feature>
<dbReference type="PROSITE" id="PS50011">
    <property type="entry name" value="PROTEIN_KINASE_DOM"/>
    <property type="match status" value="1"/>
</dbReference>
<comment type="caution">
    <text evidence="7">The sequence shown here is derived from an EMBL/GenBank/DDBJ whole genome shotgun (WGS) entry which is preliminary data.</text>
</comment>
<evidence type="ECO:0000256" key="2">
    <source>
        <dbReference type="ARBA" id="ARBA00022741"/>
    </source>
</evidence>
<dbReference type="InterPro" id="IPR000719">
    <property type="entry name" value="Prot_kinase_dom"/>
</dbReference>
<dbReference type="PROSITE" id="PS00108">
    <property type="entry name" value="PROTEIN_KINASE_ST"/>
    <property type="match status" value="1"/>
</dbReference>
<feature type="domain" description="Protein kinase" evidence="6">
    <location>
        <begin position="18"/>
        <end position="267"/>
    </location>
</feature>
<sequence length="777" mass="79410">MPDLAPLRPGDPASVGAYTLAGRIGEGGQGLVYLATAPDGAKVAVKLLRTDLAGDEEASVRFVREVELARRVAPFCTAQMIETGLVNGRPYIVSEYIDGPTLSDVVRVEGPRAGTALHRLAIGTVTALVAIHQAGIVHRDFKPSNVLLASDGPRVIDFGIAKALDLTSTLTASAIGTPSFMAPEQLSAGSPGAAADMFAWACTLLFAASGQAPFGQDSVPAVVNRIMNTEADVGVIADPALRALVADCLAKDPARRPAAQQALMRLLGQAQGPVPYPMGPYGTGGGPGGSPGFPPGQDAAPGPGAPGFSAPDPGRGAPPQGFPGPGAGGPGPGVPSPGGPGFSGPGAGGPGPGVPSPGGPGFSGPGGSYPGGAGVPGGFTGHGGSGGAGGPDAARLLWQGSAAAAGPGYAPYPPPPTRASGGRGTGWIVAGAAVATVVLLAAGAFVVNRVASLPGPGPTATQAVPSGTPSPSPTPTPVDTLTATPPTTTIRLPGTSVEIEERPTDPVKLASYTVESGKRLYVRQPGTARFARDSRYFEYALDHDGTRALGTDVDYNDDRKALLSVIDHRTGNRRAIEVSAAPIFPTTPRWSPDGRLALVTLYRATASASVEYGYGIVDVDAGTARTYRVKEKGAGEWRFFWNSRGDEVGTWVNGVMTFYDLEGGKLRTVRGAGEPVWVEGDDVSPGGDRFLAHCASSASTICAHPTGGDGEAERVPFTSQRLIGWWDDEHLAVWRAKGAGYEAVVIDLSGKVHRVLATAQKRAEFDKMAFRFSRGTP</sequence>
<evidence type="ECO:0000313" key="7">
    <source>
        <dbReference type="EMBL" id="MDA0638925.1"/>
    </source>
</evidence>
<keyword evidence="3 7" id="KW-0418">Kinase</keyword>
<name>A0ABT4SPG9_9ACTN</name>
<organism evidence="7 8">
    <name type="scientific">Nonomuraea corallina</name>
    <dbReference type="NCBI Taxonomy" id="2989783"/>
    <lineage>
        <taxon>Bacteria</taxon>
        <taxon>Bacillati</taxon>
        <taxon>Actinomycetota</taxon>
        <taxon>Actinomycetes</taxon>
        <taxon>Streptosporangiales</taxon>
        <taxon>Streptosporangiaceae</taxon>
        <taxon>Nonomuraea</taxon>
    </lineage>
</organism>
<gene>
    <name evidence="7" type="ORF">OUY22_36410</name>
</gene>
<dbReference type="InterPro" id="IPR011009">
    <property type="entry name" value="Kinase-like_dom_sf"/>
</dbReference>
<dbReference type="InterPro" id="IPR008271">
    <property type="entry name" value="Ser/Thr_kinase_AS"/>
</dbReference>
<protein>
    <submittedName>
        <fullName evidence="7">Serine/threonine-protein kinase</fullName>
    </submittedName>
</protein>
<feature type="compositionally biased region" description="Gly residues" evidence="5">
    <location>
        <begin position="339"/>
        <end position="351"/>
    </location>
</feature>
<keyword evidence="1" id="KW-0808">Transferase</keyword>
<dbReference type="RefSeq" id="WP_270159866.1">
    <property type="nucleotide sequence ID" value="NZ_JAPNNL010000323.1"/>
</dbReference>
<keyword evidence="2" id="KW-0547">Nucleotide-binding</keyword>
<feature type="compositionally biased region" description="Low complexity" evidence="5">
    <location>
        <begin position="295"/>
        <end position="319"/>
    </location>
</feature>
<dbReference type="CDD" id="cd14014">
    <property type="entry name" value="STKc_PknB_like"/>
    <property type="match status" value="1"/>
</dbReference>
<accession>A0ABT4SPG9</accession>
<keyword evidence="8" id="KW-1185">Reference proteome</keyword>
<keyword evidence="4" id="KW-0067">ATP-binding</keyword>
<feature type="region of interest" description="Disordered" evidence="5">
    <location>
        <begin position="456"/>
        <end position="489"/>
    </location>
</feature>
<evidence type="ECO:0000259" key="6">
    <source>
        <dbReference type="PROSITE" id="PS50011"/>
    </source>
</evidence>
<dbReference type="SUPFAM" id="SSF56112">
    <property type="entry name" value="Protein kinase-like (PK-like)"/>
    <property type="match status" value="1"/>
</dbReference>
<evidence type="ECO:0000256" key="4">
    <source>
        <dbReference type="ARBA" id="ARBA00022840"/>
    </source>
</evidence>
<reference evidence="7" key="1">
    <citation type="submission" date="2022-11" db="EMBL/GenBank/DDBJ databases">
        <title>Nonomuraea corallina sp. nov., a new species of the genus Nonomuraea isolated from sea side sediment in Thai sea.</title>
        <authorList>
            <person name="Ngamcharungchit C."/>
            <person name="Matsumoto A."/>
            <person name="Suriyachadkun C."/>
            <person name="Panbangred W."/>
            <person name="Inahashi Y."/>
            <person name="Intra B."/>
        </authorList>
    </citation>
    <scope>NUCLEOTIDE SEQUENCE</scope>
    <source>
        <strain evidence="7">MCN248</strain>
    </source>
</reference>
<proteinExistence type="predicted"/>
<evidence type="ECO:0000256" key="3">
    <source>
        <dbReference type="ARBA" id="ARBA00022777"/>
    </source>
</evidence>
<dbReference type="EMBL" id="JAPNNL010000323">
    <property type="protein sequence ID" value="MDA0638925.1"/>
    <property type="molecule type" value="Genomic_DNA"/>
</dbReference>
<dbReference type="GO" id="GO:0016301">
    <property type="term" value="F:kinase activity"/>
    <property type="evidence" value="ECO:0007669"/>
    <property type="project" value="UniProtKB-KW"/>
</dbReference>
<feature type="compositionally biased region" description="Gly residues" evidence="5">
    <location>
        <begin position="281"/>
        <end position="291"/>
    </location>
</feature>
<dbReference type="Pfam" id="PF00069">
    <property type="entry name" value="Pkinase"/>
    <property type="match status" value="1"/>
</dbReference>
<dbReference type="Gene3D" id="1.10.510.10">
    <property type="entry name" value="Transferase(Phosphotransferase) domain 1"/>
    <property type="match status" value="1"/>
</dbReference>
<feature type="compositionally biased region" description="Low complexity" evidence="5">
    <location>
        <begin position="477"/>
        <end position="489"/>
    </location>
</feature>
<dbReference type="PANTHER" id="PTHR43289">
    <property type="entry name" value="MITOGEN-ACTIVATED PROTEIN KINASE KINASE KINASE 20-RELATED"/>
    <property type="match status" value="1"/>
</dbReference>
<feature type="compositionally biased region" description="Gly residues" evidence="5">
    <location>
        <begin position="359"/>
        <end position="390"/>
    </location>
</feature>
<evidence type="ECO:0000256" key="1">
    <source>
        <dbReference type="ARBA" id="ARBA00022679"/>
    </source>
</evidence>
<dbReference type="Proteomes" id="UP001144036">
    <property type="component" value="Unassembled WGS sequence"/>
</dbReference>
<evidence type="ECO:0000256" key="5">
    <source>
        <dbReference type="SAM" id="MobiDB-lite"/>
    </source>
</evidence>
<dbReference type="SUPFAM" id="SSF82171">
    <property type="entry name" value="DPP6 N-terminal domain-like"/>
    <property type="match status" value="1"/>
</dbReference>
<evidence type="ECO:0000313" key="8">
    <source>
        <dbReference type="Proteomes" id="UP001144036"/>
    </source>
</evidence>
<dbReference type="Gene3D" id="3.30.200.20">
    <property type="entry name" value="Phosphorylase Kinase, domain 1"/>
    <property type="match status" value="1"/>
</dbReference>